<dbReference type="AlphaFoldDB" id="A0A662ZK72"/>
<gene>
    <name evidence="2" type="ORF">SAMN02910344_02264</name>
</gene>
<keyword evidence="1" id="KW-1133">Transmembrane helix</keyword>
<keyword evidence="1" id="KW-0812">Transmembrane</keyword>
<feature type="transmembrane region" description="Helical" evidence="1">
    <location>
        <begin position="7"/>
        <end position="27"/>
    </location>
</feature>
<evidence type="ECO:0008006" key="4">
    <source>
        <dbReference type="Google" id="ProtNLM"/>
    </source>
</evidence>
<keyword evidence="1" id="KW-0472">Membrane</keyword>
<accession>A0A662ZK72</accession>
<dbReference type="RefSeq" id="WP_093143801.1">
    <property type="nucleotide sequence ID" value="NZ_FOXF01000075.1"/>
</dbReference>
<protein>
    <recommendedName>
        <fullName evidence="4">DUF3592 domain-containing protein</fullName>
    </recommendedName>
</protein>
<proteinExistence type="predicted"/>
<dbReference type="EMBL" id="FOXF01000075">
    <property type="protein sequence ID" value="SFP76960.1"/>
    <property type="molecule type" value="Genomic_DNA"/>
</dbReference>
<feature type="transmembrane region" description="Helical" evidence="1">
    <location>
        <begin position="120"/>
        <end position="138"/>
    </location>
</feature>
<reference evidence="2 3" key="1">
    <citation type="submission" date="2016-10" db="EMBL/GenBank/DDBJ databases">
        <authorList>
            <person name="Varghese N."/>
            <person name="Submissions S."/>
        </authorList>
    </citation>
    <scope>NUCLEOTIDE SEQUENCE [LARGE SCALE GENOMIC DNA]</scope>
    <source>
        <strain evidence="2 3">DSM 1361</strain>
    </source>
</reference>
<evidence type="ECO:0000256" key="1">
    <source>
        <dbReference type="SAM" id="Phobius"/>
    </source>
</evidence>
<dbReference type="Proteomes" id="UP000243745">
    <property type="component" value="Unassembled WGS sequence"/>
</dbReference>
<sequence length="141" mass="16486">MSKKIKTCILHFFFGILFTSFFILFLVGEFPRIQKMCTGITPQGYSEDIGIVDERYCYRKSGCDVYVHWMNSQGIKQITRLNDVDYSVKVNDQVKFIYQPGTHHQGLIIENLSFKKISKMVLSFIFGIYLLFTGVLIYKKR</sequence>
<evidence type="ECO:0000313" key="3">
    <source>
        <dbReference type="Proteomes" id="UP000243745"/>
    </source>
</evidence>
<organism evidence="2 3">
    <name type="scientific">Ruminobacter amylophilus</name>
    <dbReference type="NCBI Taxonomy" id="867"/>
    <lineage>
        <taxon>Bacteria</taxon>
        <taxon>Pseudomonadati</taxon>
        <taxon>Pseudomonadota</taxon>
        <taxon>Gammaproteobacteria</taxon>
        <taxon>Aeromonadales</taxon>
        <taxon>Succinivibrionaceae</taxon>
        <taxon>Ruminobacter</taxon>
    </lineage>
</organism>
<name>A0A662ZK72_9GAMM</name>
<keyword evidence="3" id="KW-1185">Reference proteome</keyword>
<evidence type="ECO:0000313" key="2">
    <source>
        <dbReference type="EMBL" id="SFP76960.1"/>
    </source>
</evidence>